<evidence type="ECO:0000256" key="3">
    <source>
        <dbReference type="ARBA" id="ARBA00022527"/>
    </source>
</evidence>
<keyword evidence="13" id="KW-0067">ATP-binding</keyword>
<dbReference type="SUPFAM" id="SSF57889">
    <property type="entry name" value="Cysteine-rich domain"/>
    <property type="match status" value="1"/>
</dbReference>
<dbReference type="CDD" id="cd00051">
    <property type="entry name" value="EFh"/>
    <property type="match status" value="1"/>
</dbReference>
<dbReference type="SUPFAM" id="SSF47473">
    <property type="entry name" value="EF-hand"/>
    <property type="match status" value="1"/>
</dbReference>
<dbReference type="Gene3D" id="3.30.200.20">
    <property type="entry name" value="Phosphorylase Kinase, domain 1"/>
    <property type="match status" value="1"/>
</dbReference>
<dbReference type="Pfam" id="PF00780">
    <property type="entry name" value="CNH"/>
    <property type="match status" value="1"/>
</dbReference>
<dbReference type="InterPro" id="IPR002048">
    <property type="entry name" value="EF_hand_dom"/>
</dbReference>
<dbReference type="PROSITE" id="PS50222">
    <property type="entry name" value="EF_HAND_2"/>
    <property type="match status" value="2"/>
</dbReference>
<dbReference type="SUPFAM" id="SSF56112">
    <property type="entry name" value="Protein kinase-like (PK-like)"/>
    <property type="match status" value="1"/>
</dbReference>
<dbReference type="InterPro" id="IPR057529">
    <property type="entry name" value="MRCK/ROCK_PH"/>
</dbReference>
<dbReference type="Proteomes" id="UP001148018">
    <property type="component" value="Unassembled WGS sequence"/>
</dbReference>
<evidence type="ECO:0000256" key="14">
    <source>
        <dbReference type="ARBA" id="ARBA00023054"/>
    </source>
</evidence>
<dbReference type="PROSITE" id="PS50011">
    <property type="entry name" value="PROTEIN_KINASE_DOM"/>
    <property type="match status" value="1"/>
</dbReference>
<evidence type="ECO:0000259" key="20">
    <source>
        <dbReference type="PROSITE" id="PS50011"/>
    </source>
</evidence>
<evidence type="ECO:0000259" key="22">
    <source>
        <dbReference type="PROSITE" id="PS50219"/>
    </source>
</evidence>
<keyword evidence="27" id="KW-1185">Reference proteome</keyword>
<keyword evidence="9" id="KW-0863">Zinc-finger</keyword>
<keyword evidence="11" id="KW-0862">Zinc</keyword>
<dbReference type="PROSITE" id="PS50003">
    <property type="entry name" value="PH_DOMAIN"/>
    <property type="match status" value="1"/>
</dbReference>
<evidence type="ECO:0000256" key="18">
    <source>
        <dbReference type="SAM" id="MobiDB-lite"/>
    </source>
</evidence>
<proteinExistence type="inferred from homology"/>
<comment type="catalytic activity">
    <reaction evidence="16">
        <text>L-seryl-[protein] + ATP = O-phospho-L-seryl-[protein] + ADP + H(+)</text>
        <dbReference type="Rhea" id="RHEA:17989"/>
        <dbReference type="Rhea" id="RHEA-COMP:9863"/>
        <dbReference type="Rhea" id="RHEA-COMP:11604"/>
        <dbReference type="ChEBI" id="CHEBI:15378"/>
        <dbReference type="ChEBI" id="CHEBI:29999"/>
        <dbReference type="ChEBI" id="CHEBI:30616"/>
        <dbReference type="ChEBI" id="CHEBI:83421"/>
        <dbReference type="ChEBI" id="CHEBI:456216"/>
        <dbReference type="EC" id="2.7.11.1"/>
    </reaction>
</comment>
<dbReference type="PANTHER" id="PTHR22988">
    <property type="entry name" value="MYOTONIC DYSTROPHY S/T KINASE-RELATED"/>
    <property type="match status" value="1"/>
</dbReference>
<dbReference type="GO" id="GO:0008270">
    <property type="term" value="F:zinc ion binding"/>
    <property type="evidence" value="ECO:0007669"/>
    <property type="project" value="UniProtKB-KW"/>
</dbReference>
<dbReference type="InterPro" id="IPR011024">
    <property type="entry name" value="G_crystallin-like"/>
</dbReference>
<dbReference type="InterPro" id="IPR001849">
    <property type="entry name" value="PH_domain"/>
</dbReference>
<dbReference type="FunFam" id="1.10.510.10:FF:000751">
    <property type="entry name" value="Non-specific serine/threonine protein kinase"/>
    <property type="match status" value="1"/>
</dbReference>
<evidence type="ECO:0000256" key="5">
    <source>
        <dbReference type="ARBA" id="ARBA00022679"/>
    </source>
</evidence>
<keyword evidence="4" id="KW-0597">Phosphoprotein</keyword>
<feature type="domain" description="Beta/gamma crystallin 'Greek key'" evidence="24">
    <location>
        <begin position="155"/>
        <end position="197"/>
    </location>
</feature>
<dbReference type="EMBL" id="JANIIK010000046">
    <property type="protein sequence ID" value="KAJ3602746.1"/>
    <property type="molecule type" value="Genomic_DNA"/>
</dbReference>
<dbReference type="InterPro" id="IPR001064">
    <property type="entry name" value="Beta/gamma_crystallin"/>
</dbReference>
<feature type="compositionally biased region" description="Basic and acidic residues" evidence="18">
    <location>
        <begin position="2191"/>
        <end position="2217"/>
    </location>
</feature>
<feature type="domain" description="Phorbol-ester/DAG-type" evidence="21">
    <location>
        <begin position="1593"/>
        <end position="1642"/>
    </location>
</feature>
<evidence type="ECO:0000256" key="11">
    <source>
        <dbReference type="ARBA" id="ARBA00022833"/>
    </source>
</evidence>
<keyword evidence="8" id="KW-0547">Nucleotide-binding</keyword>
<dbReference type="CDD" id="cd20814">
    <property type="entry name" value="CRIK"/>
    <property type="match status" value="1"/>
</dbReference>
<feature type="region of interest" description="Disordered" evidence="18">
    <location>
        <begin position="796"/>
        <end position="815"/>
    </location>
</feature>
<dbReference type="GO" id="GO:0005509">
    <property type="term" value="F:calcium ion binding"/>
    <property type="evidence" value="ECO:0007669"/>
    <property type="project" value="InterPro"/>
</dbReference>
<evidence type="ECO:0000256" key="9">
    <source>
        <dbReference type="ARBA" id="ARBA00022771"/>
    </source>
</evidence>
<keyword evidence="12" id="KW-0106">Calcium</keyword>
<dbReference type="SUPFAM" id="SSF49695">
    <property type="entry name" value="gamma-Crystallin-like"/>
    <property type="match status" value="1"/>
</dbReference>
<dbReference type="Gene3D" id="3.30.60.20">
    <property type="match status" value="1"/>
</dbReference>
<dbReference type="SMART" id="SM00036">
    <property type="entry name" value="CNH"/>
    <property type="match status" value="1"/>
</dbReference>
<evidence type="ECO:0000313" key="27">
    <source>
        <dbReference type="Proteomes" id="UP001148018"/>
    </source>
</evidence>
<keyword evidence="5" id="KW-0808">Transferase</keyword>
<feature type="region of interest" description="Disordered" evidence="18">
    <location>
        <begin position="2087"/>
        <end position="2234"/>
    </location>
</feature>
<evidence type="ECO:0000256" key="8">
    <source>
        <dbReference type="ARBA" id="ARBA00022741"/>
    </source>
</evidence>
<dbReference type="PROSITE" id="PS50081">
    <property type="entry name" value="ZF_DAG_PE_2"/>
    <property type="match status" value="1"/>
</dbReference>
<dbReference type="PROSITE" id="PS00018">
    <property type="entry name" value="EF_HAND_1"/>
    <property type="match status" value="1"/>
</dbReference>
<evidence type="ECO:0000256" key="6">
    <source>
        <dbReference type="ARBA" id="ARBA00022723"/>
    </source>
</evidence>
<feature type="domain" description="EF-hand" evidence="23">
    <location>
        <begin position="2240"/>
        <end position="2267"/>
    </location>
</feature>
<dbReference type="GO" id="GO:0005524">
    <property type="term" value="F:ATP binding"/>
    <property type="evidence" value="ECO:0007669"/>
    <property type="project" value="UniProtKB-KW"/>
</dbReference>
<dbReference type="PANTHER" id="PTHR22988:SF71">
    <property type="entry name" value="CITRON RHO-INTERACTING KINASE"/>
    <property type="match status" value="1"/>
</dbReference>
<keyword evidence="14 17" id="KW-0175">Coiled coil</keyword>
<evidence type="ECO:0000259" key="25">
    <source>
        <dbReference type="PROSITE" id="PS51285"/>
    </source>
</evidence>
<evidence type="ECO:0000259" key="23">
    <source>
        <dbReference type="PROSITE" id="PS50222"/>
    </source>
</evidence>
<feature type="coiled-coil region" evidence="17">
    <location>
        <begin position="1074"/>
        <end position="1396"/>
    </location>
</feature>
<comment type="similarity">
    <text evidence="1">Belongs to the beta/gamma-crystallin family.</text>
</comment>
<dbReference type="InterPro" id="IPR001180">
    <property type="entry name" value="CNH_dom"/>
</dbReference>
<dbReference type="SMART" id="SM00133">
    <property type="entry name" value="S_TK_X"/>
    <property type="match status" value="1"/>
</dbReference>
<sequence>MPEHQGTPDQLAAGKSQGGAGVTYKLVAFEFENFLGKKVELSAQCKDVTDKMESIGSVIVECGPWVGFEQPGFAGEQHVLEKGAYPRWSTWTNSQSTYYLRSFRPLKVDTAEHQLHLFENAGFSGRKMEIIEDDVPSLWAHGFQDRVASVKSMNGTWVGYMYPGYRGRQYVFEHGDFKHWNDWGAATPLLQSFRRVRDMQWHKQGCFNFKYVNQGTGKAVPSSITCRSSRINQLLQGRISLCGQEERCSLGREEFLDALLMLYQECSSPDLMRIRNVANFVSKFSEVVMELQALQPGLQDFEVRAVVARGHFAEVQVVREKATGDVCALKIMDKALLRSAENVVFHEEERRILSLNGSPWIPQLFYAFQDQERVYLAMEYLPGGDLMSLLSRYEDQFDESMAQFYLAELVEAVHSVHQLGYVHRDVKPENVLIDRTGHIKLADFGSAAKLNSDKKVVSPMVPAGTQDSLSPEVLTTMSGGQRAPYGVECDWWSLGLIAYEMIYGKSPFTDSTATETVHNILNFKRFLRFPEEVRASRPLVDLVQSLLCGPGERLGYQGLRCHAFFSGTDWNNLRQALPPFVPTLHSEDDTSNFEEPERAAPRSATAAAAAAAQRGALTAGFRGHDLPFLGWFFSRALTALAKAESVSTAINSPAKTNSMEKKLHLKSKELQETQDKCHKMEQEISRFQRKMSDLETVLHQKDVELKASETQRNILEQDLATYITECSSLKRSLEQARVEVSQEDDKALQLLNDIREQSNKLQEIKEQEYHAQLEEMQVTIRQLEEDLSAARRRSDLYESELRDSRQTSEDLKRKGVEYQQRIQKAKEQGRADVEELLSKLEKTNSEQQLKIQELQDKLSKAVKASTEATELLQNIRQAKERLERELERLRGKTDPSDTLKRRLRETEEGRKTLENQVKRLEMVERRENKLKDDIQTKSQQIQQMAEKILELEENLRETQATAQRMETHLAQNERLYEDKIKVLEAQMKEDLVDKESLETKRAQHEEEAREKFKLISEQKATINAMDSKMKNLEQRIGELSEANKLAANSSIYTQKNMKAQEEMISELRQQKFYLESQAGKLEAQNAKLEEHLEKMSQQEQTKRSRLVELETRLREMGLEHEEQKLEIKRQVSELTLSLQERESQISGLQAARHALESQLSQAKTELEETTAEAEEEITALRSHRDEIQRKFDALRDSCSVITDLEEQLLQLSQENAELNRQNFYLSKQLDEASDETEDRLQLSQEVDRLRREVADREMHLNNQKQNIETLKTTCSMLEEQVVELESLNDELLEKERQWEAWRGALEDEKSQAERRTRDMQRLLDNEKQNRLRADQRSTESRQAVELAVKEHKAEIVVLQQALKEQRLKAESLSDTLNDLEKKHAMLEMNQGKLQQQMDLQKNHIFRLTQGLQDALDQTDMLKTERTDLEYQLENIQAVYSHEKVKMEGTISQQTKLIDFLQAKMDQPTKKKKGIFGRRREDYGDMKLALEKERSRCSDLEETLQKMRIELRSLREEAAHFKAQEHPGPSTPAQARQQILMSAIVKSPEHQPNPGGLLNPGTRCKEMATPEEKRRVTFEKFGRRVKERMHHNIPHRFTVGLNMRAAKCAVCLDTVHFGRQAATCLECHTLCHPKCSPCLPATCGLPAEYATHFSEALCRDKANSPALQVKEASGHVRLEGWMKQPRNGKRGQQGWESKYVVLDGTKVSVFDGEPREDCANAEEEFELCLPDGEVSVHGAVGASELINTAKSDIPYILKLESHPHTTCWPGQTLYFMAPSFPDKQRWVAVLESVVIGCHAGKDRGDTEAIVLVGSEEGLYALNVIKNSLTHIPGLASVFQIQILKDLDKLLMITGEDRALCLVDIKRVKQSLSQSHLPAQPDLNPFIFETVKGCHLFSSGKIDNGMCICAAMPNKITILRHNEGLNKFCIRKEIETSEPCSCIHFTGYSIVIGTNKFYEIEMKQYVLEEFLDKNDVSLASAVFSASSHKFGVFVDAYGRRSRNDDIKWSRLPLSFAYREPYLFVTYFNSLDVIEIQGHAALGPHSYAHLDIPNPRYLGPAISSGAIYLASSYQNKLRVICCKGNLSQNQEAGGDLQRNGSGRSPNKRGPPTYNEHISKRLAASPVVHGDPGTPHRYREARTEFRRDKSPGRPAEREKSPGRMLEGRIAGSPGRAVAQDPRSDRSPGRAMAPDPRMERSPGRMMDVRRERSPGRYEDRQRLHTGSGRTPINPNPNKVWDQSSAFTIMDQNRDGFIDKNDLRDTFAALGRLNVKQEEIDEMLKEAPGPINFTVFLTMFGEKLKGADPEETILNAFKVFDPEGKGVLRKDDVTQMLTTQADRFTPEEMEQMFAAFPPDVAGNLDYKNLVHIITHGEEKDQE</sequence>
<evidence type="ECO:0000256" key="7">
    <source>
        <dbReference type="ARBA" id="ARBA00022737"/>
    </source>
</evidence>
<keyword evidence="3" id="KW-0723">Serine/threonine-protein kinase</keyword>
<dbReference type="PROSITE" id="PS50915">
    <property type="entry name" value="CRYSTALLIN_BETA_GAMMA"/>
    <property type="match status" value="2"/>
</dbReference>
<dbReference type="OrthoDB" id="5919042at2759"/>
<feature type="domain" description="Protein kinase" evidence="20">
    <location>
        <begin position="301"/>
        <end position="565"/>
    </location>
</feature>
<dbReference type="PROSITE" id="PS51285">
    <property type="entry name" value="AGC_KINASE_CTER"/>
    <property type="match status" value="1"/>
</dbReference>
<dbReference type="InterPro" id="IPR011993">
    <property type="entry name" value="PH-like_dom_sf"/>
</dbReference>
<dbReference type="InterPro" id="IPR011009">
    <property type="entry name" value="Kinase-like_dom_sf"/>
</dbReference>
<evidence type="ECO:0000256" key="16">
    <source>
        <dbReference type="ARBA" id="ARBA00048679"/>
    </source>
</evidence>
<dbReference type="InterPro" id="IPR008271">
    <property type="entry name" value="Ser/Thr_kinase_AS"/>
</dbReference>
<dbReference type="InterPro" id="IPR011992">
    <property type="entry name" value="EF-hand-dom_pair"/>
</dbReference>
<comment type="catalytic activity">
    <reaction evidence="15">
        <text>L-threonyl-[protein] + ATP = O-phospho-L-threonyl-[protein] + ADP + H(+)</text>
        <dbReference type="Rhea" id="RHEA:46608"/>
        <dbReference type="Rhea" id="RHEA-COMP:11060"/>
        <dbReference type="Rhea" id="RHEA-COMP:11605"/>
        <dbReference type="ChEBI" id="CHEBI:15378"/>
        <dbReference type="ChEBI" id="CHEBI:30013"/>
        <dbReference type="ChEBI" id="CHEBI:30616"/>
        <dbReference type="ChEBI" id="CHEBI:61977"/>
        <dbReference type="ChEBI" id="CHEBI:456216"/>
        <dbReference type="EC" id="2.7.11.1"/>
    </reaction>
</comment>
<dbReference type="InterPro" id="IPR050839">
    <property type="entry name" value="Rho-assoc_Ser/Thr_Kinase"/>
</dbReference>
<feature type="compositionally biased region" description="Polar residues" evidence="18">
    <location>
        <begin position="2222"/>
        <end position="2234"/>
    </location>
</feature>
<evidence type="ECO:0000256" key="10">
    <source>
        <dbReference type="ARBA" id="ARBA00022777"/>
    </source>
</evidence>
<dbReference type="InterPro" id="IPR000719">
    <property type="entry name" value="Prot_kinase_dom"/>
</dbReference>
<dbReference type="Gene3D" id="2.60.20.10">
    <property type="entry name" value="Crystallins"/>
    <property type="match status" value="2"/>
</dbReference>
<evidence type="ECO:0000256" key="4">
    <source>
        <dbReference type="ARBA" id="ARBA00022553"/>
    </source>
</evidence>
<evidence type="ECO:0000256" key="2">
    <source>
        <dbReference type="ARBA" id="ARBA00012513"/>
    </source>
</evidence>
<evidence type="ECO:0000256" key="17">
    <source>
        <dbReference type="SAM" id="Coils"/>
    </source>
</evidence>
<feature type="compositionally biased region" description="Basic and acidic residues" evidence="18">
    <location>
        <begin position="2133"/>
        <end position="2157"/>
    </location>
</feature>
<dbReference type="PROSITE" id="PS00108">
    <property type="entry name" value="PROTEIN_KINASE_ST"/>
    <property type="match status" value="1"/>
</dbReference>
<feature type="domain" description="CNH" evidence="22">
    <location>
        <begin position="1791"/>
        <end position="2062"/>
    </location>
</feature>
<dbReference type="SMART" id="SM00220">
    <property type="entry name" value="S_TKc"/>
    <property type="match status" value="1"/>
</dbReference>
<gene>
    <name evidence="26" type="ORF">NHX12_030494</name>
</gene>
<keyword evidence="6" id="KW-0479">Metal-binding</keyword>
<dbReference type="FunFam" id="1.10.238.10:FF:000010">
    <property type="entry name" value="Myosin regulatory light chain 2, atrial isoform"/>
    <property type="match status" value="1"/>
</dbReference>
<keyword evidence="7" id="KW-0677">Repeat</keyword>
<dbReference type="SMART" id="SM00054">
    <property type="entry name" value="EFh"/>
    <property type="match status" value="2"/>
</dbReference>
<keyword evidence="10" id="KW-0418">Kinase</keyword>
<name>A0A9Q0EBE2_9TELE</name>
<dbReference type="SMART" id="SM00247">
    <property type="entry name" value="XTALbg"/>
    <property type="match status" value="2"/>
</dbReference>
<dbReference type="PROSITE" id="PS50219">
    <property type="entry name" value="CNH"/>
    <property type="match status" value="1"/>
</dbReference>
<dbReference type="Gene3D" id="2.30.29.30">
    <property type="entry name" value="Pleckstrin-homology domain (PH domain)/Phosphotyrosine-binding domain (PTB)"/>
    <property type="match status" value="1"/>
</dbReference>
<dbReference type="InterPro" id="IPR018247">
    <property type="entry name" value="EF_Hand_1_Ca_BS"/>
</dbReference>
<dbReference type="FunFam" id="2.60.20.10:FF:000005">
    <property type="entry name" value="Crystallin, beta B1"/>
    <property type="match status" value="1"/>
</dbReference>
<dbReference type="PROSITE" id="PS00479">
    <property type="entry name" value="ZF_DAG_PE_1"/>
    <property type="match status" value="1"/>
</dbReference>
<organism evidence="26 27">
    <name type="scientific">Muraenolepis orangiensis</name>
    <name type="common">Patagonian moray cod</name>
    <dbReference type="NCBI Taxonomy" id="630683"/>
    <lineage>
        <taxon>Eukaryota</taxon>
        <taxon>Metazoa</taxon>
        <taxon>Chordata</taxon>
        <taxon>Craniata</taxon>
        <taxon>Vertebrata</taxon>
        <taxon>Euteleostomi</taxon>
        <taxon>Actinopterygii</taxon>
        <taxon>Neopterygii</taxon>
        <taxon>Teleostei</taxon>
        <taxon>Neoteleostei</taxon>
        <taxon>Acanthomorphata</taxon>
        <taxon>Zeiogadaria</taxon>
        <taxon>Gadariae</taxon>
        <taxon>Gadiformes</taxon>
        <taxon>Muraenolepidoidei</taxon>
        <taxon>Muraenolepididae</taxon>
        <taxon>Muraenolepis</taxon>
    </lineage>
</organism>
<dbReference type="SMART" id="SM00109">
    <property type="entry name" value="C1"/>
    <property type="match status" value="1"/>
</dbReference>
<dbReference type="FunFam" id="2.30.29.30:FF:000081">
    <property type="entry name" value="Citron rho-interacting serine/threonine kinase"/>
    <property type="match status" value="1"/>
</dbReference>
<evidence type="ECO:0000259" key="24">
    <source>
        <dbReference type="PROSITE" id="PS50915"/>
    </source>
</evidence>
<evidence type="ECO:0000256" key="15">
    <source>
        <dbReference type="ARBA" id="ARBA00047899"/>
    </source>
</evidence>
<accession>A0A9Q0EBE2</accession>
<dbReference type="Gene3D" id="1.10.238.10">
    <property type="entry name" value="EF-hand"/>
    <property type="match status" value="2"/>
</dbReference>
<dbReference type="FunFam" id="3.30.60.20:FF:000018">
    <property type="entry name" value="Citron rho-interacting serine/threonine kinase"/>
    <property type="match status" value="1"/>
</dbReference>
<evidence type="ECO:0000313" key="26">
    <source>
        <dbReference type="EMBL" id="KAJ3602746.1"/>
    </source>
</evidence>
<dbReference type="Pfam" id="PF00030">
    <property type="entry name" value="Crystall"/>
    <property type="match status" value="2"/>
</dbReference>
<dbReference type="Pfam" id="PF00069">
    <property type="entry name" value="Pkinase"/>
    <property type="match status" value="1"/>
</dbReference>
<protein>
    <recommendedName>
        <fullName evidence="2">non-specific serine/threonine protein kinase</fullName>
        <ecNumber evidence="2">2.7.11.1</ecNumber>
    </recommendedName>
</protein>
<evidence type="ECO:0000256" key="13">
    <source>
        <dbReference type="ARBA" id="ARBA00022840"/>
    </source>
</evidence>
<dbReference type="GO" id="GO:0004674">
    <property type="term" value="F:protein serine/threonine kinase activity"/>
    <property type="evidence" value="ECO:0007669"/>
    <property type="project" value="UniProtKB-KW"/>
</dbReference>
<evidence type="ECO:0000259" key="21">
    <source>
        <dbReference type="PROSITE" id="PS50081"/>
    </source>
</evidence>
<dbReference type="EC" id="2.7.11.1" evidence="2"/>
<evidence type="ECO:0000256" key="1">
    <source>
        <dbReference type="ARBA" id="ARBA00009646"/>
    </source>
</evidence>
<evidence type="ECO:0000256" key="12">
    <source>
        <dbReference type="ARBA" id="ARBA00022837"/>
    </source>
</evidence>
<dbReference type="FunFam" id="1.10.238.10:FF:000007">
    <property type="entry name" value="Putative myosin regulatory light chain sqh"/>
    <property type="match status" value="1"/>
</dbReference>
<dbReference type="SUPFAM" id="SSF50729">
    <property type="entry name" value="PH domain-like"/>
    <property type="match status" value="1"/>
</dbReference>
<dbReference type="InterPro" id="IPR002219">
    <property type="entry name" value="PKC_DAG/PE"/>
</dbReference>
<dbReference type="InterPro" id="IPR046349">
    <property type="entry name" value="C1-like_sf"/>
</dbReference>
<feature type="domain" description="EF-hand" evidence="23">
    <location>
        <begin position="2302"/>
        <end position="2337"/>
    </location>
</feature>
<feature type="domain" description="PH" evidence="19">
    <location>
        <begin position="1674"/>
        <end position="1794"/>
    </location>
</feature>
<dbReference type="Gene3D" id="1.10.510.10">
    <property type="entry name" value="Transferase(Phosphotransferase) domain 1"/>
    <property type="match status" value="1"/>
</dbReference>
<feature type="domain" description="AGC-kinase C-terminal" evidence="25">
    <location>
        <begin position="566"/>
        <end position="643"/>
    </location>
</feature>
<evidence type="ECO:0000259" key="19">
    <source>
        <dbReference type="PROSITE" id="PS50003"/>
    </source>
</evidence>
<comment type="caution">
    <text evidence="26">The sequence shown here is derived from an EMBL/GenBank/DDBJ whole genome shotgun (WGS) entry which is preliminary data.</text>
</comment>
<dbReference type="Pfam" id="PF25346">
    <property type="entry name" value="PH_MRCK"/>
    <property type="match status" value="1"/>
</dbReference>
<reference evidence="26" key="1">
    <citation type="submission" date="2022-07" db="EMBL/GenBank/DDBJ databases">
        <title>Chromosome-level genome of Muraenolepis orangiensis.</title>
        <authorList>
            <person name="Kim J."/>
        </authorList>
    </citation>
    <scope>NUCLEOTIDE SEQUENCE</scope>
    <source>
        <strain evidence="26">KU_S4_2022</strain>
        <tissue evidence="26">Muscle</tissue>
    </source>
</reference>
<feature type="coiled-coil region" evidence="17">
    <location>
        <begin position="1489"/>
        <end position="1523"/>
    </location>
</feature>
<dbReference type="SMART" id="SM00233">
    <property type="entry name" value="PH"/>
    <property type="match status" value="1"/>
</dbReference>
<dbReference type="PRINTS" id="PR01367">
    <property type="entry name" value="BGCRYSTALLIN"/>
</dbReference>
<feature type="domain" description="Beta/gamma crystallin 'Greek key'" evidence="24">
    <location>
        <begin position="63"/>
        <end position="107"/>
    </location>
</feature>
<dbReference type="InterPro" id="IPR000961">
    <property type="entry name" value="AGC-kinase_C"/>
</dbReference>